<dbReference type="EMBL" id="WIAO01000080">
    <property type="protein sequence ID" value="MQM28995.1"/>
    <property type="molecule type" value="Genomic_DNA"/>
</dbReference>
<sequence>MPNQRLAVGDPGCFILQDEDGQVFGLWFEDAMSGDAYSADPTKVRKILVDNSLGSLLDATYSSYPDGDRGGYTIQFHRDNWHAPG</sequence>
<accession>A0A6L5GHH0</accession>
<keyword evidence="2" id="KW-1185">Reference proteome</keyword>
<gene>
    <name evidence="1" type="ORF">GFD30_26045</name>
</gene>
<comment type="caution">
    <text evidence="1">The sequence shown here is derived from an EMBL/GenBank/DDBJ whole genome shotgun (WGS) entry which is preliminary data.</text>
</comment>
<dbReference type="AlphaFoldDB" id="A0A6L5GHH0"/>
<organism evidence="1 2">
    <name type="scientific">Glycomyces albidus</name>
    <dbReference type="NCBI Taxonomy" id="2656774"/>
    <lineage>
        <taxon>Bacteria</taxon>
        <taxon>Bacillati</taxon>
        <taxon>Actinomycetota</taxon>
        <taxon>Actinomycetes</taxon>
        <taxon>Glycomycetales</taxon>
        <taxon>Glycomycetaceae</taxon>
        <taxon>Glycomyces</taxon>
    </lineage>
</organism>
<proteinExistence type="predicted"/>
<evidence type="ECO:0000313" key="2">
    <source>
        <dbReference type="Proteomes" id="UP000477750"/>
    </source>
</evidence>
<protein>
    <submittedName>
        <fullName evidence="1">Uncharacterized protein</fullName>
    </submittedName>
</protein>
<evidence type="ECO:0000313" key="1">
    <source>
        <dbReference type="EMBL" id="MQM28995.1"/>
    </source>
</evidence>
<dbReference type="Proteomes" id="UP000477750">
    <property type="component" value="Unassembled WGS sequence"/>
</dbReference>
<reference evidence="1 2" key="1">
    <citation type="submission" date="2019-10" db="EMBL/GenBank/DDBJ databases">
        <title>Glycomyces albidus sp. nov., a novel actinomycete isolated from rhizosphere soil of wheat (Triticum aestivum L.).</title>
        <authorList>
            <person name="Qian L."/>
        </authorList>
    </citation>
    <scope>NUCLEOTIDE SEQUENCE [LARGE SCALE GENOMIC DNA]</scope>
    <source>
        <strain evidence="1 2">NEAU-7082</strain>
    </source>
</reference>
<dbReference type="RefSeq" id="WP_153028061.1">
    <property type="nucleotide sequence ID" value="NZ_WIAO01000080.1"/>
</dbReference>
<name>A0A6L5GHH0_9ACTN</name>